<dbReference type="GO" id="GO:0005886">
    <property type="term" value="C:plasma membrane"/>
    <property type="evidence" value="ECO:0007669"/>
    <property type="project" value="UniProtKB-SubCell"/>
</dbReference>
<keyword evidence="8 19" id="KW-0418">Kinase</keyword>
<comment type="similarity">
    <text evidence="2">Belongs to the protein kinase superfamily. Ser/Thr protein kinase family.</text>
</comment>
<dbReference type="InterPro" id="IPR017441">
    <property type="entry name" value="Protein_kinase_ATP_BS"/>
</dbReference>
<dbReference type="FunFam" id="1.10.510.10:FF:000032">
    <property type="entry name" value="Serine/threonine-protein kinase PBS1"/>
    <property type="match status" value="1"/>
</dbReference>
<evidence type="ECO:0000256" key="11">
    <source>
        <dbReference type="ARBA" id="ARBA00023139"/>
    </source>
</evidence>
<dbReference type="EMBL" id="CP039345">
    <property type="protein sequence ID" value="QCD78371.1"/>
    <property type="molecule type" value="Genomic_DNA"/>
</dbReference>
<evidence type="ECO:0000256" key="3">
    <source>
        <dbReference type="ARBA" id="ARBA00012513"/>
    </source>
</evidence>
<protein>
    <recommendedName>
        <fullName evidence="3">non-specific serine/threonine protein kinase</fullName>
        <ecNumber evidence="3">2.7.11.1</ecNumber>
    </recommendedName>
</protein>
<organism evidence="19 20">
    <name type="scientific">Vigna unguiculata</name>
    <name type="common">Cowpea</name>
    <dbReference type="NCBI Taxonomy" id="3917"/>
    <lineage>
        <taxon>Eukaryota</taxon>
        <taxon>Viridiplantae</taxon>
        <taxon>Streptophyta</taxon>
        <taxon>Embryophyta</taxon>
        <taxon>Tracheophyta</taxon>
        <taxon>Spermatophyta</taxon>
        <taxon>Magnoliopsida</taxon>
        <taxon>eudicotyledons</taxon>
        <taxon>Gunneridae</taxon>
        <taxon>Pentapetalae</taxon>
        <taxon>rosids</taxon>
        <taxon>fabids</taxon>
        <taxon>Fabales</taxon>
        <taxon>Fabaceae</taxon>
        <taxon>Papilionoideae</taxon>
        <taxon>50 kb inversion clade</taxon>
        <taxon>NPAAA clade</taxon>
        <taxon>indigoferoid/millettioid clade</taxon>
        <taxon>Phaseoleae</taxon>
        <taxon>Vigna</taxon>
    </lineage>
</organism>
<comment type="catalytic activity">
    <reaction evidence="14">
        <text>L-seryl-[protein] + ATP = O-phospho-L-seryl-[protein] + ADP + H(+)</text>
        <dbReference type="Rhea" id="RHEA:17989"/>
        <dbReference type="Rhea" id="RHEA-COMP:9863"/>
        <dbReference type="Rhea" id="RHEA-COMP:11604"/>
        <dbReference type="ChEBI" id="CHEBI:15378"/>
        <dbReference type="ChEBI" id="CHEBI:29999"/>
        <dbReference type="ChEBI" id="CHEBI:30616"/>
        <dbReference type="ChEBI" id="CHEBI:83421"/>
        <dbReference type="ChEBI" id="CHEBI:456216"/>
        <dbReference type="EC" id="2.7.11.1"/>
    </reaction>
</comment>
<keyword evidence="20" id="KW-1185">Reference proteome</keyword>
<name>A0A4D6KV72_VIGUN</name>
<dbReference type="PANTHER" id="PTHR47985">
    <property type="entry name" value="OS07G0668900 PROTEIN"/>
    <property type="match status" value="1"/>
</dbReference>
<evidence type="ECO:0000256" key="10">
    <source>
        <dbReference type="ARBA" id="ARBA00023136"/>
    </source>
</evidence>
<evidence type="ECO:0000256" key="7">
    <source>
        <dbReference type="ARBA" id="ARBA00022741"/>
    </source>
</evidence>
<dbReference type="EC" id="2.7.11.1" evidence="3"/>
<dbReference type="CDD" id="cd14066">
    <property type="entry name" value="STKc_IRAK"/>
    <property type="match status" value="1"/>
</dbReference>
<evidence type="ECO:0000256" key="1">
    <source>
        <dbReference type="ARBA" id="ARBA00004193"/>
    </source>
</evidence>
<dbReference type="InterPro" id="IPR011009">
    <property type="entry name" value="Kinase-like_dom_sf"/>
</dbReference>
<dbReference type="GO" id="GO:0005524">
    <property type="term" value="F:ATP binding"/>
    <property type="evidence" value="ECO:0007669"/>
    <property type="project" value="UniProtKB-UniRule"/>
</dbReference>
<dbReference type="Proteomes" id="UP000501690">
    <property type="component" value="Linkage Group LG1"/>
</dbReference>
<evidence type="ECO:0000256" key="14">
    <source>
        <dbReference type="ARBA" id="ARBA00048679"/>
    </source>
</evidence>
<dbReference type="FunFam" id="3.30.200.20:FF:000244">
    <property type="entry name" value="Serine/threonine-protein kinase CDL1-like"/>
    <property type="match status" value="1"/>
</dbReference>
<feature type="domain" description="Protein kinase" evidence="18">
    <location>
        <begin position="82"/>
        <end position="359"/>
    </location>
</feature>
<evidence type="ECO:0000313" key="19">
    <source>
        <dbReference type="EMBL" id="QCD78371.1"/>
    </source>
</evidence>
<comment type="catalytic activity">
    <reaction evidence="13">
        <text>L-threonyl-[protein] + ATP = O-phospho-L-threonyl-[protein] + ADP + H(+)</text>
        <dbReference type="Rhea" id="RHEA:46608"/>
        <dbReference type="Rhea" id="RHEA-COMP:11060"/>
        <dbReference type="Rhea" id="RHEA-COMP:11605"/>
        <dbReference type="ChEBI" id="CHEBI:15378"/>
        <dbReference type="ChEBI" id="CHEBI:30013"/>
        <dbReference type="ChEBI" id="CHEBI:30616"/>
        <dbReference type="ChEBI" id="CHEBI:61977"/>
        <dbReference type="ChEBI" id="CHEBI:456216"/>
        <dbReference type="EC" id="2.7.11.1"/>
    </reaction>
</comment>
<dbReference type="Gene3D" id="3.30.200.20">
    <property type="entry name" value="Phosphorylase Kinase, domain 1"/>
    <property type="match status" value="1"/>
</dbReference>
<dbReference type="PANTHER" id="PTHR47985:SF39">
    <property type="entry name" value="SERINE_THREONINE-PROTEIN KINASE PBL23-RELATED"/>
    <property type="match status" value="1"/>
</dbReference>
<keyword evidence="11" id="KW-0564">Palmitate</keyword>
<evidence type="ECO:0000256" key="16">
    <source>
        <dbReference type="RuleBase" id="RU000304"/>
    </source>
</evidence>
<feature type="binding site" evidence="15">
    <location>
        <position position="111"/>
    </location>
    <ligand>
        <name>ATP</name>
        <dbReference type="ChEBI" id="CHEBI:30616"/>
    </ligand>
</feature>
<dbReference type="AlphaFoldDB" id="A0A4D6KV72"/>
<keyword evidence="6" id="KW-0808">Transferase</keyword>
<evidence type="ECO:0000313" key="20">
    <source>
        <dbReference type="Proteomes" id="UP000501690"/>
    </source>
</evidence>
<evidence type="ECO:0000256" key="12">
    <source>
        <dbReference type="ARBA" id="ARBA00023288"/>
    </source>
</evidence>
<evidence type="ECO:0000256" key="9">
    <source>
        <dbReference type="ARBA" id="ARBA00022840"/>
    </source>
</evidence>
<comment type="subcellular location">
    <subcellularLocation>
        <location evidence="1">Cell membrane</location>
        <topology evidence="1">Lipid-anchor</topology>
    </subcellularLocation>
</comment>
<evidence type="ECO:0000256" key="5">
    <source>
        <dbReference type="ARBA" id="ARBA00022527"/>
    </source>
</evidence>
<dbReference type="PROSITE" id="PS00107">
    <property type="entry name" value="PROTEIN_KINASE_ATP"/>
    <property type="match status" value="1"/>
</dbReference>
<reference evidence="19 20" key="1">
    <citation type="submission" date="2019-04" db="EMBL/GenBank/DDBJ databases">
        <title>An improved genome assembly and genetic linkage map for asparagus bean, Vigna unguiculata ssp. sesquipedialis.</title>
        <authorList>
            <person name="Xia Q."/>
            <person name="Zhang R."/>
            <person name="Dong Y."/>
        </authorList>
    </citation>
    <scope>NUCLEOTIDE SEQUENCE [LARGE SCALE GENOMIC DNA]</scope>
    <source>
        <tissue evidence="19">Leaf</tissue>
    </source>
</reference>
<evidence type="ECO:0000259" key="18">
    <source>
        <dbReference type="PROSITE" id="PS50011"/>
    </source>
</evidence>
<dbReference type="Gene3D" id="1.10.510.10">
    <property type="entry name" value="Transferase(Phosphotransferase) domain 1"/>
    <property type="match status" value="1"/>
</dbReference>
<accession>A0A4D6KV72</accession>
<keyword evidence="4" id="KW-1003">Cell membrane</keyword>
<dbReference type="Pfam" id="PF00069">
    <property type="entry name" value="Pkinase"/>
    <property type="match status" value="1"/>
</dbReference>
<dbReference type="InterPro" id="IPR000719">
    <property type="entry name" value="Prot_kinase_dom"/>
</dbReference>
<evidence type="ECO:0000256" key="6">
    <source>
        <dbReference type="ARBA" id="ARBA00022679"/>
    </source>
</evidence>
<dbReference type="GO" id="GO:0004674">
    <property type="term" value="F:protein serine/threonine kinase activity"/>
    <property type="evidence" value="ECO:0007669"/>
    <property type="project" value="UniProtKB-KW"/>
</dbReference>
<evidence type="ECO:0000256" key="13">
    <source>
        <dbReference type="ARBA" id="ARBA00047899"/>
    </source>
</evidence>
<evidence type="ECO:0000256" key="8">
    <source>
        <dbReference type="ARBA" id="ARBA00022777"/>
    </source>
</evidence>
<gene>
    <name evidence="19" type="ORF">DEO72_LG1g2003</name>
</gene>
<sequence>MSLFPCCSSQRRLKKKRLKLKKSIKKEKEYDDRSVASFSNISIRSDSGKRKFITDEIAKLGKGNISSRIISYHELCDATKNFHPTNMIGEGGFGRVYKGKLQSTNQVVAVKQLDRNGFQGTREFLVEVLILSLLHHPNLVNLIGYCAEGEHRILVYEYMANGSLEDHLLDLPEGVKGLDWHTRMKVAEGAAKGLEYLHDQANPPVIYRDFKASNILLDEEFNPKLSDFGLAKLGPTGDKKHVSTRVMGTYGYCAPEYASTGQLTTKSDVYSYGVVLLEMITGRRVIEYSRPEEEQNLVLWAQPLLKDRKKFTQMADPLLKDEYPVKSLYQALAVAAMCLQEEDETRPLISDVVTAVEFLARKKIEVDEPQPTKQVPSTQEQEEEEEEDSDEQNQSQEDGDNNHNDENEDEETKN</sequence>
<keyword evidence="7 15" id="KW-0547">Nucleotide-binding</keyword>
<dbReference type="PROSITE" id="PS00108">
    <property type="entry name" value="PROTEIN_KINASE_ST"/>
    <property type="match status" value="1"/>
</dbReference>
<keyword evidence="5 16" id="KW-0723">Serine/threonine-protein kinase</keyword>
<dbReference type="InterPro" id="IPR008271">
    <property type="entry name" value="Ser/Thr_kinase_AS"/>
</dbReference>
<keyword evidence="10" id="KW-0472">Membrane</keyword>
<evidence type="ECO:0000256" key="17">
    <source>
        <dbReference type="SAM" id="MobiDB-lite"/>
    </source>
</evidence>
<keyword evidence="12" id="KW-0449">Lipoprotein</keyword>
<proteinExistence type="inferred from homology"/>
<dbReference type="SUPFAM" id="SSF56112">
    <property type="entry name" value="Protein kinase-like (PK-like)"/>
    <property type="match status" value="1"/>
</dbReference>
<evidence type="ECO:0000256" key="2">
    <source>
        <dbReference type="ARBA" id="ARBA00008684"/>
    </source>
</evidence>
<dbReference type="PROSITE" id="PS50011">
    <property type="entry name" value="PROTEIN_KINASE_DOM"/>
    <property type="match status" value="1"/>
</dbReference>
<feature type="compositionally biased region" description="Acidic residues" evidence="17">
    <location>
        <begin position="380"/>
        <end position="391"/>
    </location>
</feature>
<evidence type="ECO:0000256" key="15">
    <source>
        <dbReference type="PROSITE-ProRule" id="PRU10141"/>
    </source>
</evidence>
<keyword evidence="9 15" id="KW-0067">ATP-binding</keyword>
<feature type="region of interest" description="Disordered" evidence="17">
    <location>
        <begin position="365"/>
        <end position="414"/>
    </location>
</feature>
<evidence type="ECO:0000256" key="4">
    <source>
        <dbReference type="ARBA" id="ARBA00022475"/>
    </source>
</evidence>